<sequence length="613" mass="69154">MPAAAFKRGLALYDQQEYSEAEVQFQQVVDGQERSLGRDYEGTLYSKHWLGRALYHQKKYSEAEVQFQQVADGQERSLGRDHKDTLNSKHWLGRALYHQKKYSEAEVQFQQVADGQERSLGRDHKDTLNSKHWLGRALYHQNKYSEAEVQFQQAADGRRRTLGRDHEDTLATLGLLHKVKLESNAALSLPSNNATWQTPTGRLEDFFSKKRDKRDPYTDSEINNISSLLTLSSPQWGKVPRTYIVLRTIGHLNLLQDVINLGFSDFWFPVTEQSLPGCLSPSARTAFVNAQKIVLTKSIDLEKGEKGQHCHFKQGDPLPFELKGILGTGGFSQVDKVFSKFSSKEYARKRVLRSAAFRGPKKEEMKQFSAEIQLLKRLKHHHIVEFVGSYTDSKYIGLIMSPVAEMDLGAYLKQCAAPSHPELRTFFGCLATALEFLHEQKVRHKDIKPGNILVNCGNVLFADFGLSLDFTDASGSTTTGMTWKTPRYCAPEVAEYEPRNTSSDIWSLGVVFLEMAAALKGNTLQDMDEFFRQHGSQQTYIRTNMAALPRFVAMLEGTGESSDNVAFTWIQQMLFAEYKSRLTASSLVASIIESKSVGFCGICCASPEVDFSD</sequence>
<dbReference type="InterPro" id="IPR011990">
    <property type="entry name" value="TPR-like_helical_dom_sf"/>
</dbReference>
<keyword evidence="1" id="KW-0808">Transferase</keyword>
<dbReference type="AlphaFoldDB" id="A0A9W4XM46"/>
<keyword evidence="3" id="KW-0418">Kinase</keyword>
<dbReference type="GO" id="GO:0005524">
    <property type="term" value="F:ATP binding"/>
    <property type="evidence" value="ECO:0007669"/>
    <property type="project" value="UniProtKB-KW"/>
</dbReference>
<evidence type="ECO:0000256" key="1">
    <source>
        <dbReference type="ARBA" id="ARBA00022679"/>
    </source>
</evidence>
<dbReference type="InterPro" id="IPR000719">
    <property type="entry name" value="Prot_kinase_dom"/>
</dbReference>
<evidence type="ECO:0000256" key="5">
    <source>
        <dbReference type="ARBA" id="ARBA00037982"/>
    </source>
</evidence>
<dbReference type="InterPro" id="IPR050339">
    <property type="entry name" value="CC_SR_Kinase"/>
</dbReference>
<dbReference type="GO" id="GO:0005634">
    <property type="term" value="C:nucleus"/>
    <property type="evidence" value="ECO:0007669"/>
    <property type="project" value="TreeGrafter"/>
</dbReference>
<comment type="caution">
    <text evidence="7">The sequence shown here is derived from an EMBL/GenBank/DDBJ whole genome shotgun (WGS) entry which is preliminary data.</text>
</comment>
<evidence type="ECO:0000313" key="8">
    <source>
        <dbReference type="Proteomes" id="UP001152607"/>
    </source>
</evidence>
<proteinExistence type="inferred from homology"/>
<dbReference type="InterPro" id="IPR011009">
    <property type="entry name" value="Kinase-like_dom_sf"/>
</dbReference>
<dbReference type="EMBL" id="CAOQHR010000007">
    <property type="protein sequence ID" value="CAI6337009.1"/>
    <property type="molecule type" value="Genomic_DNA"/>
</dbReference>
<dbReference type="GO" id="GO:0005737">
    <property type="term" value="C:cytoplasm"/>
    <property type="evidence" value="ECO:0007669"/>
    <property type="project" value="TreeGrafter"/>
</dbReference>
<evidence type="ECO:0000256" key="3">
    <source>
        <dbReference type="ARBA" id="ARBA00022777"/>
    </source>
</evidence>
<dbReference type="Pfam" id="PF00069">
    <property type="entry name" value="Pkinase"/>
    <property type="match status" value="1"/>
</dbReference>
<evidence type="ECO:0000259" key="6">
    <source>
        <dbReference type="PROSITE" id="PS50011"/>
    </source>
</evidence>
<dbReference type="CDD" id="cd00180">
    <property type="entry name" value="PKc"/>
    <property type="match status" value="1"/>
</dbReference>
<dbReference type="OrthoDB" id="4062651at2759"/>
<feature type="domain" description="Protein kinase" evidence="6">
    <location>
        <begin position="320"/>
        <end position="597"/>
    </location>
</feature>
<organism evidence="7 8">
    <name type="scientific">Periconia digitata</name>
    <dbReference type="NCBI Taxonomy" id="1303443"/>
    <lineage>
        <taxon>Eukaryota</taxon>
        <taxon>Fungi</taxon>
        <taxon>Dikarya</taxon>
        <taxon>Ascomycota</taxon>
        <taxon>Pezizomycotina</taxon>
        <taxon>Dothideomycetes</taxon>
        <taxon>Pleosporomycetidae</taxon>
        <taxon>Pleosporales</taxon>
        <taxon>Massarineae</taxon>
        <taxon>Periconiaceae</taxon>
        <taxon>Periconia</taxon>
    </lineage>
</organism>
<dbReference type="SUPFAM" id="SSF48452">
    <property type="entry name" value="TPR-like"/>
    <property type="match status" value="1"/>
</dbReference>
<comment type="similarity">
    <text evidence="5">Belongs to the protein kinase superfamily. Ser/Thr protein kinase family. GCN2 subfamily.</text>
</comment>
<accession>A0A9W4XM46</accession>
<dbReference type="Proteomes" id="UP001152607">
    <property type="component" value="Unassembled WGS sequence"/>
</dbReference>
<reference evidence="7" key="1">
    <citation type="submission" date="2023-01" db="EMBL/GenBank/DDBJ databases">
        <authorList>
            <person name="Van Ghelder C."/>
            <person name="Rancurel C."/>
        </authorList>
    </citation>
    <scope>NUCLEOTIDE SEQUENCE</scope>
    <source>
        <strain evidence="7">CNCM I-4278</strain>
    </source>
</reference>
<dbReference type="GO" id="GO:0004672">
    <property type="term" value="F:protein kinase activity"/>
    <property type="evidence" value="ECO:0007669"/>
    <property type="project" value="InterPro"/>
</dbReference>
<evidence type="ECO:0000313" key="7">
    <source>
        <dbReference type="EMBL" id="CAI6337009.1"/>
    </source>
</evidence>
<evidence type="ECO:0000256" key="2">
    <source>
        <dbReference type="ARBA" id="ARBA00022741"/>
    </source>
</evidence>
<gene>
    <name evidence="7" type="ORF">PDIGIT_LOCUS10116</name>
</gene>
<protein>
    <recommendedName>
        <fullName evidence="6">Protein kinase domain-containing protein</fullName>
    </recommendedName>
</protein>
<dbReference type="Gene3D" id="1.10.510.10">
    <property type="entry name" value="Transferase(Phosphotransferase) domain 1"/>
    <property type="match status" value="1"/>
</dbReference>
<dbReference type="PROSITE" id="PS00108">
    <property type="entry name" value="PROTEIN_KINASE_ST"/>
    <property type="match status" value="1"/>
</dbReference>
<dbReference type="SUPFAM" id="SSF56112">
    <property type="entry name" value="Protein kinase-like (PK-like)"/>
    <property type="match status" value="1"/>
</dbReference>
<dbReference type="InterPro" id="IPR008271">
    <property type="entry name" value="Ser/Thr_kinase_AS"/>
</dbReference>
<dbReference type="Gene3D" id="1.25.40.10">
    <property type="entry name" value="Tetratricopeptide repeat domain"/>
    <property type="match status" value="1"/>
</dbReference>
<dbReference type="PANTHER" id="PTHR11042">
    <property type="entry name" value="EUKARYOTIC TRANSLATION INITIATION FACTOR 2-ALPHA KINASE EIF2-ALPHA KINASE -RELATED"/>
    <property type="match status" value="1"/>
</dbReference>
<keyword evidence="2" id="KW-0547">Nucleotide-binding</keyword>
<dbReference type="SMART" id="SM00220">
    <property type="entry name" value="S_TKc"/>
    <property type="match status" value="1"/>
</dbReference>
<name>A0A9W4XM46_9PLEO</name>
<dbReference type="Pfam" id="PF13424">
    <property type="entry name" value="TPR_12"/>
    <property type="match status" value="2"/>
</dbReference>
<keyword evidence="4" id="KW-0067">ATP-binding</keyword>
<keyword evidence="8" id="KW-1185">Reference proteome</keyword>
<dbReference type="PROSITE" id="PS50011">
    <property type="entry name" value="PROTEIN_KINASE_DOM"/>
    <property type="match status" value="1"/>
</dbReference>
<evidence type="ECO:0000256" key="4">
    <source>
        <dbReference type="ARBA" id="ARBA00022840"/>
    </source>
</evidence>